<evidence type="ECO:0000256" key="2">
    <source>
        <dbReference type="ARBA" id="ARBA00022448"/>
    </source>
</evidence>
<protein>
    <recommendedName>
        <fullName evidence="5">MTP large subunit lipid-binding domain-containing protein</fullName>
    </recommendedName>
</protein>
<evidence type="ECO:0000259" key="5">
    <source>
        <dbReference type="Pfam" id="PF19444"/>
    </source>
</evidence>
<evidence type="ECO:0000256" key="1">
    <source>
        <dbReference type="ARBA" id="ARBA00004240"/>
    </source>
</evidence>
<keyword evidence="3" id="KW-0732">Signal</keyword>
<evidence type="ECO:0000256" key="4">
    <source>
        <dbReference type="ARBA" id="ARBA00022824"/>
    </source>
</evidence>
<sequence length="377" mass="42421">MEPKKEGVLSWKAIKSFDPKWWDKTVLKSAEKSLFQLDRKYDSSSRTLAADILIESQPSDKLLENLLQLVISEEPAYEIKQYTLQRIKMLSDEDPLFKERVLGIIKKNKQLNNYSGLSPRGLSTALKREFLRSPSSNGSLVSIQEIKNGIAKRGTVNVVMQKDGVVREIFSLGIFSGGLSNLLSSDGDADEEEYMTAGMELTVLGTQIRPFVFFEGQGELMGHVWSGTASEKTPALQVQDLLLKRISKEVLPLIYQEKIEISLWNRNAESVVEKSAGIAIMGTTKVDSYFVKTEIEFGASIEPKLNLQTDIDFSSNVHLCMRLTQPETVFRHNVFKIERIPGSKHKLRISKYKKSTIPGKTYSLNKKNNDMCGAIFG</sequence>
<dbReference type="Proteomes" id="UP001162164">
    <property type="component" value="Unassembled WGS sequence"/>
</dbReference>
<dbReference type="PANTHER" id="PTHR13024">
    <property type="entry name" value="MICROSOMAL TRIGLYCERIDE TRANSFER PROTEIN, LARGE SUBUNIT"/>
    <property type="match status" value="1"/>
</dbReference>
<dbReference type="InterPro" id="IPR045811">
    <property type="entry name" value="MTP_lip-bd"/>
</dbReference>
<dbReference type="Pfam" id="PF19444">
    <property type="entry name" value="MTP_lip_bd"/>
    <property type="match status" value="1"/>
</dbReference>
<comment type="caution">
    <text evidence="6">The sequence shown here is derived from an EMBL/GenBank/DDBJ whole genome shotgun (WGS) entry which is preliminary data.</text>
</comment>
<dbReference type="InterPro" id="IPR039988">
    <property type="entry name" value="MTTP"/>
</dbReference>
<evidence type="ECO:0000256" key="3">
    <source>
        <dbReference type="ARBA" id="ARBA00022729"/>
    </source>
</evidence>
<evidence type="ECO:0000313" key="7">
    <source>
        <dbReference type="Proteomes" id="UP001162164"/>
    </source>
</evidence>
<gene>
    <name evidence="6" type="ORF">NQ317_012733</name>
</gene>
<evidence type="ECO:0000313" key="6">
    <source>
        <dbReference type="EMBL" id="KAJ8979263.1"/>
    </source>
</evidence>
<keyword evidence="2" id="KW-0813">Transport</keyword>
<dbReference type="PANTHER" id="PTHR13024:SF0">
    <property type="entry name" value="MICROSOMAL TRIACYLGLYCEROL TRANSFER PROTEIN"/>
    <property type="match status" value="1"/>
</dbReference>
<comment type="subcellular location">
    <subcellularLocation>
        <location evidence="1">Endoplasmic reticulum</location>
    </subcellularLocation>
</comment>
<name>A0ABQ9JM09_9CUCU</name>
<accession>A0ABQ9JM09</accession>
<proteinExistence type="predicted"/>
<feature type="domain" description="MTP large subunit lipid-binding" evidence="5">
    <location>
        <begin position="107"/>
        <end position="376"/>
    </location>
</feature>
<dbReference type="EMBL" id="JAPWTJ010000357">
    <property type="protein sequence ID" value="KAJ8979263.1"/>
    <property type="molecule type" value="Genomic_DNA"/>
</dbReference>
<organism evidence="6 7">
    <name type="scientific">Molorchus minor</name>
    <dbReference type="NCBI Taxonomy" id="1323400"/>
    <lineage>
        <taxon>Eukaryota</taxon>
        <taxon>Metazoa</taxon>
        <taxon>Ecdysozoa</taxon>
        <taxon>Arthropoda</taxon>
        <taxon>Hexapoda</taxon>
        <taxon>Insecta</taxon>
        <taxon>Pterygota</taxon>
        <taxon>Neoptera</taxon>
        <taxon>Endopterygota</taxon>
        <taxon>Coleoptera</taxon>
        <taxon>Polyphaga</taxon>
        <taxon>Cucujiformia</taxon>
        <taxon>Chrysomeloidea</taxon>
        <taxon>Cerambycidae</taxon>
        <taxon>Lamiinae</taxon>
        <taxon>Monochamini</taxon>
        <taxon>Molorchus</taxon>
    </lineage>
</organism>
<reference evidence="6" key="1">
    <citation type="journal article" date="2023" name="Insect Mol. Biol.">
        <title>Genome sequencing provides insights into the evolution of gene families encoding plant cell wall-degrading enzymes in longhorned beetles.</title>
        <authorList>
            <person name="Shin N.R."/>
            <person name="Okamura Y."/>
            <person name="Kirsch R."/>
            <person name="Pauchet Y."/>
        </authorList>
    </citation>
    <scope>NUCLEOTIDE SEQUENCE</scope>
    <source>
        <strain evidence="6">MMC_N1</strain>
    </source>
</reference>
<keyword evidence="4" id="KW-0256">Endoplasmic reticulum</keyword>
<keyword evidence="7" id="KW-1185">Reference proteome</keyword>